<keyword evidence="9" id="KW-1185">Reference proteome</keyword>
<dbReference type="Gene3D" id="3.80.10.10">
    <property type="entry name" value="Ribonuclease Inhibitor"/>
    <property type="match status" value="4"/>
</dbReference>
<dbReference type="STRING" id="3476.A0A2P5B053"/>
<evidence type="ECO:0000313" key="9">
    <source>
        <dbReference type="Proteomes" id="UP000237105"/>
    </source>
</evidence>
<dbReference type="InterPro" id="IPR032675">
    <property type="entry name" value="LRR_dom_sf"/>
</dbReference>
<accession>A0A2P5B053</accession>
<dbReference type="PANTHER" id="PTHR48065">
    <property type="entry name" value="OS10G0469600 PROTEIN"/>
    <property type="match status" value="1"/>
</dbReference>
<dbReference type="GO" id="GO:0016020">
    <property type="term" value="C:membrane"/>
    <property type="evidence" value="ECO:0007669"/>
    <property type="project" value="UniProtKB-SubCell"/>
</dbReference>
<dbReference type="InterPro" id="IPR001611">
    <property type="entry name" value="Leu-rich_rpt"/>
</dbReference>
<organism evidence="8 9">
    <name type="scientific">Parasponia andersonii</name>
    <name type="common">Sponia andersonii</name>
    <dbReference type="NCBI Taxonomy" id="3476"/>
    <lineage>
        <taxon>Eukaryota</taxon>
        <taxon>Viridiplantae</taxon>
        <taxon>Streptophyta</taxon>
        <taxon>Embryophyta</taxon>
        <taxon>Tracheophyta</taxon>
        <taxon>Spermatophyta</taxon>
        <taxon>Magnoliopsida</taxon>
        <taxon>eudicotyledons</taxon>
        <taxon>Gunneridae</taxon>
        <taxon>Pentapetalae</taxon>
        <taxon>rosids</taxon>
        <taxon>fabids</taxon>
        <taxon>Rosales</taxon>
        <taxon>Cannabaceae</taxon>
        <taxon>Parasponia</taxon>
    </lineage>
</organism>
<keyword evidence="4" id="KW-0677">Repeat</keyword>
<keyword evidence="2" id="KW-0433">Leucine-rich repeat</keyword>
<dbReference type="AlphaFoldDB" id="A0A2P5B053"/>
<keyword evidence="3 7" id="KW-0812">Transmembrane</keyword>
<dbReference type="PRINTS" id="PR00019">
    <property type="entry name" value="LEURICHRPT"/>
</dbReference>
<name>A0A2P5B053_PARAD</name>
<proteinExistence type="predicted"/>
<dbReference type="FunFam" id="3.80.10.10:FF:000095">
    <property type="entry name" value="LRR receptor-like serine/threonine-protein kinase GSO1"/>
    <property type="match status" value="1"/>
</dbReference>
<dbReference type="SUPFAM" id="SSF52058">
    <property type="entry name" value="L domain-like"/>
    <property type="match status" value="1"/>
</dbReference>
<comment type="caution">
    <text evidence="8">The sequence shown here is derived from an EMBL/GenBank/DDBJ whole genome shotgun (WGS) entry which is preliminary data.</text>
</comment>
<evidence type="ECO:0000256" key="3">
    <source>
        <dbReference type="ARBA" id="ARBA00022692"/>
    </source>
</evidence>
<evidence type="ECO:0000256" key="5">
    <source>
        <dbReference type="ARBA" id="ARBA00022989"/>
    </source>
</evidence>
<sequence length="468" mass="52002">MFSRSLVHLDLFGNKLEGSIPEALGNLSALEYLSLGANDLEGFIPETMGNMTALMLREVHAAENILGRWKLPEQTQLLSRCTHFSLEYLDLGYNQIMGSLPNLTLFSSMKDLSLPGNQFSGNIHEIVGQYAQLEVLHLFGNSLEVGFFRTSFLQVRPSVPKMASNSKGLFFIGYYNAGISDSIPTWFWDISTNCYSMDLCNNQIHGTITRTSFEFIDYPKVNLSSNKLDGSIPHFMLKVGALDLSENRFSKLDSLCNISNDSQLGFLDVSVNQLSGDLPDCWLHYKELRVLVLANNKLSGKIPISIGSLTQIITLNLGNNGLTGELPSSLKRNSLSGEIPSKIGNLKSLDALDLSNNRLSGEIPFSHSQVDRLGRLDLSNNNLSGKIPEMNRVFLEDPAARNEDGFETPGFYASLGLGFLVGLWGFCGTLIFNGAWRYSYFNFFNDLKDWMHIMAAEFKAKLLGIIKI</sequence>
<feature type="transmembrane region" description="Helical" evidence="7">
    <location>
        <begin position="411"/>
        <end position="432"/>
    </location>
</feature>
<protein>
    <submittedName>
        <fullName evidence="8">LRR domain containing protein</fullName>
    </submittedName>
</protein>
<evidence type="ECO:0000256" key="2">
    <source>
        <dbReference type="ARBA" id="ARBA00022614"/>
    </source>
</evidence>
<comment type="subcellular location">
    <subcellularLocation>
        <location evidence="1">Membrane</location>
        <topology evidence="1">Single-pass membrane protein</topology>
    </subcellularLocation>
</comment>
<reference evidence="9" key="1">
    <citation type="submission" date="2016-06" db="EMBL/GenBank/DDBJ databases">
        <title>Parallel loss of symbiosis genes in relatives of nitrogen-fixing non-legume Parasponia.</title>
        <authorList>
            <person name="Van Velzen R."/>
            <person name="Holmer R."/>
            <person name="Bu F."/>
            <person name="Rutten L."/>
            <person name="Van Zeijl A."/>
            <person name="Liu W."/>
            <person name="Santuari L."/>
            <person name="Cao Q."/>
            <person name="Sharma T."/>
            <person name="Shen D."/>
            <person name="Roswanjaya Y."/>
            <person name="Wardhani T."/>
            <person name="Kalhor M.S."/>
            <person name="Jansen J."/>
            <person name="Van den Hoogen J."/>
            <person name="Gungor B."/>
            <person name="Hartog M."/>
            <person name="Hontelez J."/>
            <person name="Verver J."/>
            <person name="Yang W.-C."/>
            <person name="Schijlen E."/>
            <person name="Repin R."/>
            <person name="Schilthuizen M."/>
            <person name="Schranz E."/>
            <person name="Heidstra R."/>
            <person name="Miyata K."/>
            <person name="Fedorova E."/>
            <person name="Kohlen W."/>
            <person name="Bisseling T."/>
            <person name="Smit S."/>
            <person name="Geurts R."/>
        </authorList>
    </citation>
    <scope>NUCLEOTIDE SEQUENCE [LARGE SCALE GENOMIC DNA]</scope>
    <source>
        <strain evidence="9">cv. WU1-14</strain>
    </source>
</reference>
<evidence type="ECO:0000313" key="8">
    <source>
        <dbReference type="EMBL" id="PON42126.1"/>
    </source>
</evidence>
<keyword evidence="6 7" id="KW-0472">Membrane</keyword>
<evidence type="ECO:0000256" key="1">
    <source>
        <dbReference type="ARBA" id="ARBA00004167"/>
    </source>
</evidence>
<dbReference type="PANTHER" id="PTHR48065:SF11">
    <property type="entry name" value="OS11G0213300 PROTEIN"/>
    <property type="match status" value="1"/>
</dbReference>
<evidence type="ECO:0000256" key="6">
    <source>
        <dbReference type="ARBA" id="ARBA00023136"/>
    </source>
</evidence>
<evidence type="ECO:0000256" key="7">
    <source>
        <dbReference type="SAM" id="Phobius"/>
    </source>
</evidence>
<dbReference type="Proteomes" id="UP000237105">
    <property type="component" value="Unassembled WGS sequence"/>
</dbReference>
<dbReference type="PROSITE" id="PS51450">
    <property type="entry name" value="LRR"/>
    <property type="match status" value="1"/>
</dbReference>
<dbReference type="EMBL" id="JXTB01000399">
    <property type="protein sequence ID" value="PON42126.1"/>
    <property type="molecule type" value="Genomic_DNA"/>
</dbReference>
<dbReference type="OrthoDB" id="1401307at2759"/>
<gene>
    <name evidence="8" type="ORF">PanWU01x14_284330</name>
</gene>
<dbReference type="Pfam" id="PF00560">
    <property type="entry name" value="LRR_1"/>
    <property type="match status" value="6"/>
</dbReference>
<keyword evidence="5 7" id="KW-1133">Transmembrane helix</keyword>
<evidence type="ECO:0000256" key="4">
    <source>
        <dbReference type="ARBA" id="ARBA00022737"/>
    </source>
</evidence>